<dbReference type="AlphaFoldDB" id="L9UPW8"/>
<accession>L9UPW8</accession>
<name>L9UPW8_HALVD</name>
<gene>
    <name evidence="2" type="ORF">C498_14178</name>
</gene>
<dbReference type="PANTHER" id="PTHR46036:SF5">
    <property type="entry name" value="LACTOYLGLUTATHIONE LYASE"/>
    <property type="match status" value="1"/>
</dbReference>
<evidence type="ECO:0000313" key="3">
    <source>
        <dbReference type="Proteomes" id="UP000011532"/>
    </source>
</evidence>
<dbReference type="PANTHER" id="PTHR46036">
    <property type="entry name" value="LACTOYLGLUTATHIONE LYASE"/>
    <property type="match status" value="1"/>
</dbReference>
<dbReference type="GO" id="GO:0005737">
    <property type="term" value="C:cytoplasm"/>
    <property type="evidence" value="ECO:0007669"/>
    <property type="project" value="TreeGrafter"/>
</dbReference>
<evidence type="ECO:0000313" key="2">
    <source>
        <dbReference type="EMBL" id="ELY26919.1"/>
    </source>
</evidence>
<dbReference type="InterPro" id="IPR004360">
    <property type="entry name" value="Glyas_Fos-R_dOase_dom"/>
</dbReference>
<feature type="domain" description="VOC" evidence="1">
    <location>
        <begin position="150"/>
        <end position="270"/>
    </location>
</feature>
<dbReference type="PROSITE" id="PS51819">
    <property type="entry name" value="VOC"/>
    <property type="match status" value="2"/>
</dbReference>
<dbReference type="GO" id="GO:0004462">
    <property type="term" value="F:lactoylglutathione lyase activity"/>
    <property type="evidence" value="ECO:0007669"/>
    <property type="project" value="TreeGrafter"/>
</dbReference>
<feature type="domain" description="VOC" evidence="1">
    <location>
        <begin position="21"/>
        <end position="143"/>
    </location>
</feature>
<keyword evidence="2" id="KW-0456">Lyase</keyword>
<reference evidence="2 3" key="2">
    <citation type="journal article" date="2014" name="PLoS Genet.">
        <title>Phylogenetically driven sequencing of extremely halophilic archaea reveals strategies for static and dynamic osmo-response.</title>
        <authorList>
            <person name="Becker E.A."/>
            <person name="Seitzer P.M."/>
            <person name="Tritt A."/>
            <person name="Larsen D."/>
            <person name="Krusor M."/>
            <person name="Yao A.I."/>
            <person name="Wu D."/>
            <person name="Madern D."/>
            <person name="Eisen J.A."/>
            <person name="Darling A.E."/>
            <person name="Facciotti M.T."/>
        </authorList>
    </citation>
    <scope>NUCLEOTIDE SEQUENCE [LARGE SCALE GENOMIC DNA]</scope>
    <source>
        <strain evidence="3">ATCC 29605 / DSM 3757 / JCM 8879 / NBRC 14742 / NCIMB 2012 / VKM B-1768 / DS2</strain>
    </source>
</reference>
<sequence>MASAFGTFFAGATHHSGMSGTLDHVMIRVEDLEESLDWYTTHLGYEEKGRWEADTFTNVYLGPEDLHEEGAVLELTYNHGDNTYEMGDAWGHIAVRVPEDELESSYRQLMDEGVEDYRDPESCGGRYAFVKDPDGHEVEIVKRDHGAKWSLDHTMIRVEDADEALGFWTRKFGYEHTGRWESDTFANYFMKPEGAAEEAMAVELTYNYDGRSYEMGDAWGHLAVGADDLHDYWETLMEREAEDYRDPESCDDMFAFTKDPDGHEIEVIPADFESPE</sequence>
<dbReference type="GO" id="GO:0019243">
    <property type="term" value="P:methylglyoxal catabolic process to D-lactate via S-lactoyl-glutathione"/>
    <property type="evidence" value="ECO:0007669"/>
    <property type="project" value="TreeGrafter"/>
</dbReference>
<dbReference type="EMBL" id="AOHU01000096">
    <property type="protein sequence ID" value="ELY26919.1"/>
    <property type="molecule type" value="Genomic_DNA"/>
</dbReference>
<protein>
    <submittedName>
        <fullName evidence="2">Lactoylglutathione lyase</fullName>
    </submittedName>
</protein>
<reference evidence="3" key="1">
    <citation type="submission" date="2012-11" db="EMBL/GenBank/DDBJ databases">
        <authorList>
            <person name="Becker E.A."/>
            <person name="Seitzer P."/>
            <person name="Tritt A."/>
            <person name="Larsen D."/>
            <person name="Yao A."/>
            <person name="Wu D."/>
            <person name="Darling A."/>
            <person name="Eisen J.A."/>
            <person name="Facciotti M.T."/>
        </authorList>
    </citation>
    <scope>NUCLEOTIDE SEQUENCE [LARGE SCALE GENOMIC DNA]</scope>
    <source>
        <strain evidence="3">ATCC 29605 / DSM 3757 / JCM 8879 / NBRC 14742 / NCIMB 2012 / VKM B-1768 / DS2</strain>
    </source>
</reference>
<dbReference type="SUPFAM" id="SSF54593">
    <property type="entry name" value="Glyoxalase/Bleomycin resistance protein/Dihydroxybiphenyl dioxygenase"/>
    <property type="match status" value="2"/>
</dbReference>
<dbReference type="InterPro" id="IPR037523">
    <property type="entry name" value="VOC_core"/>
</dbReference>
<comment type="caution">
    <text evidence="2">The sequence shown here is derived from an EMBL/GenBank/DDBJ whole genome shotgun (WGS) entry which is preliminary data.</text>
</comment>
<dbReference type="Pfam" id="PF00903">
    <property type="entry name" value="Glyoxalase"/>
    <property type="match status" value="2"/>
</dbReference>
<evidence type="ECO:0000259" key="1">
    <source>
        <dbReference type="PROSITE" id="PS51819"/>
    </source>
</evidence>
<dbReference type="PATRIC" id="fig|309800.29.peg.2726"/>
<dbReference type="Gene3D" id="3.10.180.10">
    <property type="entry name" value="2,3-Dihydroxybiphenyl 1,2-Dioxygenase, domain 1"/>
    <property type="match status" value="2"/>
</dbReference>
<proteinExistence type="predicted"/>
<dbReference type="InterPro" id="IPR029068">
    <property type="entry name" value="Glyas_Bleomycin-R_OHBP_Dase"/>
</dbReference>
<dbReference type="Proteomes" id="UP000011532">
    <property type="component" value="Unassembled WGS sequence"/>
</dbReference>
<organism evidence="2 3">
    <name type="scientific">Haloferax volcanii (strain ATCC 29605 / DSM 3757 / JCM 8879 / NBRC 14742 / NCIMB 2012 / VKM B-1768 / DS2)</name>
    <name type="common">Halobacterium volcanii</name>
    <dbReference type="NCBI Taxonomy" id="309800"/>
    <lineage>
        <taxon>Archaea</taxon>
        <taxon>Methanobacteriati</taxon>
        <taxon>Methanobacteriota</taxon>
        <taxon>Stenosarchaea group</taxon>
        <taxon>Halobacteria</taxon>
        <taxon>Halobacteriales</taxon>
        <taxon>Haloferacaceae</taxon>
        <taxon>Haloferax</taxon>
    </lineage>
</organism>